<protein>
    <recommendedName>
        <fullName evidence="4">Secreted protein</fullName>
    </recommendedName>
</protein>
<feature type="chain" id="PRO_5034997921" description="Secreted protein" evidence="1">
    <location>
        <begin position="23"/>
        <end position="144"/>
    </location>
</feature>
<evidence type="ECO:0000313" key="3">
    <source>
        <dbReference type="Proteomes" id="UP000541558"/>
    </source>
</evidence>
<proteinExistence type="predicted"/>
<evidence type="ECO:0000256" key="1">
    <source>
        <dbReference type="SAM" id="SignalP"/>
    </source>
</evidence>
<gene>
    <name evidence="2" type="ORF">D9611_011186</name>
</gene>
<dbReference type="OrthoDB" id="3096929at2759"/>
<name>A0A8H5CCJ1_9AGAR</name>
<dbReference type="EMBL" id="JAACJK010000009">
    <property type="protein sequence ID" value="KAF5339215.1"/>
    <property type="molecule type" value="Genomic_DNA"/>
</dbReference>
<evidence type="ECO:0008006" key="4">
    <source>
        <dbReference type="Google" id="ProtNLM"/>
    </source>
</evidence>
<dbReference type="AlphaFoldDB" id="A0A8H5CCJ1"/>
<dbReference type="Proteomes" id="UP000541558">
    <property type="component" value="Unassembled WGS sequence"/>
</dbReference>
<organism evidence="2 3">
    <name type="scientific">Ephemerocybe angulata</name>
    <dbReference type="NCBI Taxonomy" id="980116"/>
    <lineage>
        <taxon>Eukaryota</taxon>
        <taxon>Fungi</taxon>
        <taxon>Dikarya</taxon>
        <taxon>Basidiomycota</taxon>
        <taxon>Agaricomycotina</taxon>
        <taxon>Agaricomycetes</taxon>
        <taxon>Agaricomycetidae</taxon>
        <taxon>Agaricales</taxon>
        <taxon>Agaricineae</taxon>
        <taxon>Psathyrellaceae</taxon>
        <taxon>Ephemerocybe</taxon>
    </lineage>
</organism>
<evidence type="ECO:0000313" key="2">
    <source>
        <dbReference type="EMBL" id="KAF5339215.1"/>
    </source>
</evidence>
<keyword evidence="3" id="KW-1185">Reference proteome</keyword>
<reference evidence="2 3" key="1">
    <citation type="journal article" date="2020" name="ISME J.">
        <title>Uncovering the hidden diversity of litter-decomposition mechanisms in mushroom-forming fungi.</title>
        <authorList>
            <person name="Floudas D."/>
            <person name="Bentzer J."/>
            <person name="Ahren D."/>
            <person name="Johansson T."/>
            <person name="Persson P."/>
            <person name="Tunlid A."/>
        </authorList>
    </citation>
    <scope>NUCLEOTIDE SEQUENCE [LARGE SCALE GENOMIC DNA]</scope>
    <source>
        <strain evidence="2 3">CBS 175.51</strain>
    </source>
</reference>
<comment type="caution">
    <text evidence="2">The sequence shown here is derived from an EMBL/GenBank/DDBJ whole genome shotgun (WGS) entry which is preliminary data.</text>
</comment>
<keyword evidence="1" id="KW-0732">Signal</keyword>
<feature type="signal peptide" evidence="1">
    <location>
        <begin position="1"/>
        <end position="22"/>
    </location>
</feature>
<accession>A0A8H5CCJ1</accession>
<sequence length="144" mass="16430">MRFASVLTLIPLALSLGLLANAQDHTLDSREYVDELSAREDYFGDALAAREILSDVSTRELVNLLSERLERRGPGKKCKRCHRAEGLSKVCCADIAHSPNDSRNWRGRITCQTCPETWKEFAEIKRWEPPHGRVCRTKNAAHYY</sequence>